<dbReference type="GO" id="GO:0006182">
    <property type="term" value="P:cGMP biosynthetic process"/>
    <property type="evidence" value="ECO:0000318"/>
    <property type="project" value="GO_Central"/>
</dbReference>
<organism evidence="3 4">
    <name type="scientific">Caenorhabditis briggsae</name>
    <dbReference type="NCBI Taxonomy" id="6238"/>
    <lineage>
        <taxon>Eukaryota</taxon>
        <taxon>Metazoa</taxon>
        <taxon>Ecdysozoa</taxon>
        <taxon>Nematoda</taxon>
        <taxon>Chromadorea</taxon>
        <taxon>Rhabditida</taxon>
        <taxon>Rhabditina</taxon>
        <taxon>Rhabditomorpha</taxon>
        <taxon>Rhabditoidea</taxon>
        <taxon>Rhabditidae</taxon>
        <taxon>Peloderinae</taxon>
        <taxon>Caenorhabditis</taxon>
    </lineage>
</organism>
<keyword evidence="2" id="KW-0732">Signal</keyword>
<dbReference type="InParanoid" id="A8X4T1"/>
<dbReference type="GO" id="GO:0007168">
    <property type="term" value="P:receptor guanylyl cyclase signaling pathway"/>
    <property type="evidence" value="ECO:0000318"/>
    <property type="project" value="GO_Central"/>
</dbReference>
<reference evidence="3 4" key="2">
    <citation type="journal article" date="2011" name="PLoS Genet.">
        <title>Caenorhabditis briggsae recombinant inbred line genotypes reveal inter-strain incompatibility and the evolution of recombination.</title>
        <authorList>
            <person name="Ross J.A."/>
            <person name="Koboldt D.C."/>
            <person name="Staisch J.E."/>
            <person name="Chamberlin H.M."/>
            <person name="Gupta B.P."/>
            <person name="Miller R.D."/>
            <person name="Baird S.E."/>
            <person name="Haag E.S."/>
        </authorList>
    </citation>
    <scope>NUCLEOTIDE SEQUENCE [LARGE SCALE GENOMIC DNA]</scope>
    <source>
        <strain evidence="3 4">AF16</strain>
    </source>
</reference>
<feature type="region of interest" description="Disordered" evidence="1">
    <location>
        <begin position="55"/>
        <end position="80"/>
    </location>
</feature>
<dbReference type="CTD" id="8587748"/>
<dbReference type="GO" id="GO:0004383">
    <property type="term" value="F:guanylate cyclase activity"/>
    <property type="evidence" value="ECO:0000318"/>
    <property type="project" value="GO_Central"/>
</dbReference>
<dbReference type="WormBase" id="CBG07423">
    <property type="protein sequence ID" value="CBP48232"/>
    <property type="gene ID" value="WBGene00029479"/>
</dbReference>
<evidence type="ECO:0000313" key="3">
    <source>
        <dbReference type="EMBL" id="CAP27641.1"/>
    </source>
</evidence>
<keyword evidence="4" id="KW-1185">Reference proteome</keyword>
<sequence>MKNFEVLFSIFIIAMTMFAKDPLLPDTSSGHLTKDESGSSHGNMQWMDSTVQQDQELNHNPKPWSSSIGGSIAGGDALPTPWTSSVGGPIAGGDALPKPWSSSIGCPIAGGDALPKAWSSSIGGPIAGGDALPKAWSSSIGGPIAGGDALPTPWTSSIGGPIAGGDALPTPWTSSIGGPIAGGDALPTPWTSSIGGPIAGGDALPTPWTSSIGGPIAGGDALEIILKFWMCYFTKSGNDIFSTSNGEKSFSQIDLAAAFFFQIELDERTKIIWVQWSTIRSPISFRIVPAGIRFDDYCACFFLCLSMFKNCILILLIVSNNLNVFNAIQLIIFDNWPASQNVCQSAVDDARANAMCTTKSIQINRQQGCAGDNSVKAASYAINAVASKTTGEYDFVFVGPTCTTDIRTIGDFAEIWKSPVIGYEPVFEERGVQELTSVINVAQFSVGGVAETLVILMRELNQTEISLVGSVKVMPNGLSLANDIKAYNKKCGTCQVSDHYENLGGWKADLD</sequence>
<dbReference type="HOGENOM" id="CLU_533446_0_0_1"/>
<evidence type="ECO:0000256" key="1">
    <source>
        <dbReference type="SAM" id="MobiDB-lite"/>
    </source>
</evidence>
<dbReference type="AlphaFoldDB" id="A8X4T1"/>
<evidence type="ECO:0000313" key="4">
    <source>
        <dbReference type="Proteomes" id="UP000008549"/>
    </source>
</evidence>
<reference evidence="3 4" key="1">
    <citation type="journal article" date="2003" name="PLoS Biol.">
        <title>The genome sequence of Caenorhabditis briggsae: a platform for comparative genomics.</title>
        <authorList>
            <person name="Stein L.D."/>
            <person name="Bao Z."/>
            <person name="Blasiar D."/>
            <person name="Blumenthal T."/>
            <person name="Brent M.R."/>
            <person name="Chen N."/>
            <person name="Chinwalla A."/>
            <person name="Clarke L."/>
            <person name="Clee C."/>
            <person name="Coghlan A."/>
            <person name="Coulson A."/>
            <person name="D'Eustachio P."/>
            <person name="Fitch D.H."/>
            <person name="Fulton L.A."/>
            <person name="Fulton R.E."/>
            <person name="Griffiths-Jones S."/>
            <person name="Harris T.W."/>
            <person name="Hillier L.W."/>
            <person name="Kamath R."/>
            <person name="Kuwabara P.E."/>
            <person name="Mardis E.R."/>
            <person name="Marra M.A."/>
            <person name="Miner T.L."/>
            <person name="Minx P."/>
            <person name="Mullikin J.C."/>
            <person name="Plumb R.W."/>
            <person name="Rogers J."/>
            <person name="Schein J.E."/>
            <person name="Sohrmann M."/>
            <person name="Spieth J."/>
            <person name="Stajich J.E."/>
            <person name="Wei C."/>
            <person name="Willey D."/>
            <person name="Wilson R.K."/>
            <person name="Durbin R."/>
            <person name="Waterston R.H."/>
        </authorList>
    </citation>
    <scope>NUCLEOTIDE SEQUENCE [LARGE SCALE GENOMIC DNA]</scope>
    <source>
        <strain evidence="3 4">AF16</strain>
    </source>
</reference>
<proteinExistence type="predicted"/>
<feature type="chain" id="PRO_5002732618" evidence="2">
    <location>
        <begin position="20"/>
        <end position="511"/>
    </location>
</feature>
<dbReference type="GO" id="GO:0005886">
    <property type="term" value="C:plasma membrane"/>
    <property type="evidence" value="ECO:0000318"/>
    <property type="project" value="GO_Central"/>
</dbReference>
<accession>A8X4T1</accession>
<feature type="signal peptide" evidence="2">
    <location>
        <begin position="1"/>
        <end position="19"/>
    </location>
</feature>
<dbReference type="Proteomes" id="UP000008549">
    <property type="component" value="Unassembled WGS sequence"/>
</dbReference>
<evidence type="ECO:0000256" key="2">
    <source>
        <dbReference type="SAM" id="SignalP"/>
    </source>
</evidence>
<dbReference type="GeneID" id="8587748"/>
<dbReference type="eggNOG" id="KOG1023">
    <property type="taxonomic scope" value="Eukaryota"/>
</dbReference>
<dbReference type="GO" id="GO:0001653">
    <property type="term" value="F:peptide receptor activity"/>
    <property type="evidence" value="ECO:0000318"/>
    <property type="project" value="GO_Central"/>
</dbReference>
<evidence type="ECO:0000313" key="5">
    <source>
        <dbReference type="WormBase" id="CBG07423"/>
    </source>
</evidence>
<protein>
    <submittedName>
        <fullName evidence="3">Protein CBG07423</fullName>
    </submittedName>
</protein>
<name>A8X4T1_CAEBR</name>
<dbReference type="RefSeq" id="XP_002645749.1">
    <property type="nucleotide sequence ID" value="XM_002645703.1"/>
</dbReference>
<dbReference type="STRING" id="6238.A8X4T1"/>
<dbReference type="KEGG" id="cbr:CBG_07423"/>
<dbReference type="EMBL" id="HE601041">
    <property type="protein sequence ID" value="CAP27641.1"/>
    <property type="molecule type" value="Genomic_DNA"/>
</dbReference>
<gene>
    <name evidence="3 5" type="ORF">CBG07423</name>
    <name evidence="3" type="ORF">CBG_07423</name>
</gene>